<keyword evidence="4" id="KW-1185">Reference proteome</keyword>
<sequence>MKILFSQRSHPCLPPPRFCFFTRCNSTYRGSKYFLLSRFRIKTLIAKIHRTCLRFNTPIKHQVNPLPELEKEEELDSDDEHNQSVRIAEERNRAAHYRRRAEALRERLRRGEEIPLDDITGPYVMFSSDYLRFYVEDMLPRHSFGAFDNWDVGTIEIRPGALRPFDGNRSNALGIQCYLMDQPNEGLWIKLDEIPDFADTHAFHVDTIGGDGELNHAYITFLGEGVIELRLEGRALDAEHVYTADRSQWGRPKAPQEVRYIGVQDEDEVIPENVYDSEEWDMDAEDGSEDGSEDD</sequence>
<dbReference type="Proteomes" id="UP000077248">
    <property type="component" value="Unassembled WGS sequence"/>
</dbReference>
<reference evidence="3 4" key="1">
    <citation type="submission" date="2016-05" db="EMBL/GenBank/DDBJ databases">
        <title>Comparative analysis of secretome profiles of manganese(II)-oxidizing ascomycete fungi.</title>
        <authorList>
            <consortium name="DOE Joint Genome Institute"/>
            <person name="Zeiner C.A."/>
            <person name="Purvine S.O."/>
            <person name="Zink E.M."/>
            <person name="Wu S."/>
            <person name="Pasa-Tolic L."/>
            <person name="Chaput D.L."/>
            <person name="Haridas S."/>
            <person name="Grigoriev I.V."/>
            <person name="Santelli C.M."/>
            <person name="Hansel C.M."/>
        </authorList>
    </citation>
    <scope>NUCLEOTIDE SEQUENCE [LARGE SCALE GENOMIC DNA]</scope>
    <source>
        <strain evidence="3 4">SRC1lrK2f</strain>
    </source>
</reference>
<feature type="coiled-coil region" evidence="1">
    <location>
        <begin position="87"/>
        <end position="114"/>
    </location>
</feature>
<evidence type="ECO:0000313" key="4">
    <source>
        <dbReference type="Proteomes" id="UP000077248"/>
    </source>
</evidence>
<evidence type="ECO:0000256" key="2">
    <source>
        <dbReference type="SAM" id="MobiDB-lite"/>
    </source>
</evidence>
<proteinExistence type="predicted"/>
<organism evidence="3 4">
    <name type="scientific">Alternaria alternata</name>
    <name type="common">Alternaria rot fungus</name>
    <name type="synonym">Torula alternata</name>
    <dbReference type="NCBI Taxonomy" id="5599"/>
    <lineage>
        <taxon>Eukaryota</taxon>
        <taxon>Fungi</taxon>
        <taxon>Dikarya</taxon>
        <taxon>Ascomycota</taxon>
        <taxon>Pezizomycotina</taxon>
        <taxon>Dothideomycetes</taxon>
        <taxon>Pleosporomycetidae</taxon>
        <taxon>Pleosporales</taxon>
        <taxon>Pleosporineae</taxon>
        <taxon>Pleosporaceae</taxon>
        <taxon>Alternaria</taxon>
        <taxon>Alternaria sect. Alternaria</taxon>
        <taxon>Alternaria alternata complex</taxon>
    </lineage>
</organism>
<protein>
    <submittedName>
        <fullName evidence="3">Uncharacterized protein</fullName>
    </submittedName>
</protein>
<evidence type="ECO:0000313" key="3">
    <source>
        <dbReference type="EMBL" id="OAG15332.1"/>
    </source>
</evidence>
<accession>A0A177D8A4</accession>
<feature type="region of interest" description="Disordered" evidence="2">
    <location>
        <begin position="266"/>
        <end position="295"/>
    </location>
</feature>
<dbReference type="KEGG" id="aalt:CC77DRAFT_463546"/>
<keyword evidence="1" id="KW-0175">Coiled coil</keyword>
<gene>
    <name evidence="3" type="ORF">CC77DRAFT_463546</name>
</gene>
<dbReference type="VEuPathDB" id="FungiDB:CC77DRAFT_463546"/>
<evidence type="ECO:0000256" key="1">
    <source>
        <dbReference type="SAM" id="Coils"/>
    </source>
</evidence>
<dbReference type="AlphaFoldDB" id="A0A177D8A4"/>
<dbReference type="GeneID" id="29117383"/>
<name>A0A177D8A4_ALTAL</name>
<dbReference type="EMBL" id="KV441494">
    <property type="protein sequence ID" value="OAG15332.1"/>
    <property type="molecule type" value="Genomic_DNA"/>
</dbReference>
<dbReference type="RefSeq" id="XP_018380753.1">
    <property type="nucleotide sequence ID" value="XM_018531789.1"/>
</dbReference>